<dbReference type="EMBL" id="CP002080">
    <property type="protein sequence ID" value="ADI91660.1"/>
    <property type="molecule type" value="Genomic_DNA"/>
</dbReference>
<evidence type="ECO:0000313" key="1">
    <source>
        <dbReference type="EMBL" id="ADI91660.1"/>
    </source>
</evidence>
<dbReference type="KEGG" id="acd:AOLE_13865"/>
<organism evidence="1 2">
    <name type="scientific">Acinetobacter oleivorans (strain JCM 16667 / KCTC 23045 / DR1)</name>
    <dbReference type="NCBI Taxonomy" id="436717"/>
    <lineage>
        <taxon>Bacteria</taxon>
        <taxon>Pseudomonadati</taxon>
        <taxon>Pseudomonadota</taxon>
        <taxon>Gammaproteobacteria</taxon>
        <taxon>Moraxellales</taxon>
        <taxon>Moraxellaceae</taxon>
        <taxon>Acinetobacter</taxon>
    </lineage>
</organism>
<sequence>MSEYLIPSCDELSSIFGCDCWVDDNHIQIMKFIDEDENELSIYIGQVDDSVKVILNSDSLKLTDIYMENLREFFLDEDKQTIKMIFNEPYRVIVEIKLWSKFLIKISAMDS</sequence>
<evidence type="ECO:0000313" key="2">
    <source>
        <dbReference type="Proteomes" id="UP000000392"/>
    </source>
</evidence>
<gene>
    <name evidence="1" type="ordered locus">AOLE_13865</name>
</gene>
<dbReference type="AlphaFoldDB" id="A0AAN0PA96"/>
<dbReference type="GeneID" id="9383196"/>
<name>A0AAN0PA96_ACISD</name>
<reference evidence="1 2" key="1">
    <citation type="journal article" date="2010" name="J. Bacteriol.">
        <title>Complete genome sequence of the diesel-degrading Acinetobacter sp. strain DR1.</title>
        <authorList>
            <person name="Jung J."/>
            <person name="Baek J.H."/>
            <person name="Park W."/>
        </authorList>
    </citation>
    <scope>NUCLEOTIDE SEQUENCE [LARGE SCALE GENOMIC DNA]</scope>
    <source>
        <strain evidence="2">JCM 16667 / KCTC 23045 / DR1</strain>
    </source>
</reference>
<protein>
    <submittedName>
        <fullName evidence="1">Uncharacterized protein</fullName>
    </submittedName>
</protein>
<proteinExistence type="predicted"/>
<accession>A0AAN0PA96</accession>
<dbReference type="RefSeq" id="WP_013198549.1">
    <property type="nucleotide sequence ID" value="NC_014259.1"/>
</dbReference>
<dbReference type="Proteomes" id="UP000000392">
    <property type="component" value="Chromosome"/>
</dbReference>